<proteinExistence type="predicted"/>
<name>A0A7Y0FI30_9FLAO</name>
<keyword evidence="2" id="KW-1185">Reference proteome</keyword>
<gene>
    <name evidence="1" type="ORF">HHL20_05305</name>
</gene>
<evidence type="ECO:0000313" key="1">
    <source>
        <dbReference type="EMBL" id="NML56755.1"/>
    </source>
</evidence>
<dbReference type="Proteomes" id="UP000552615">
    <property type="component" value="Unassembled WGS sequence"/>
</dbReference>
<organism evidence="1 2">
    <name type="scientific">Chryseobacterium cheonjiense</name>
    <dbReference type="NCBI Taxonomy" id="2728845"/>
    <lineage>
        <taxon>Bacteria</taxon>
        <taxon>Pseudomonadati</taxon>
        <taxon>Bacteroidota</taxon>
        <taxon>Flavobacteriia</taxon>
        <taxon>Flavobacteriales</taxon>
        <taxon>Weeksellaceae</taxon>
        <taxon>Chryseobacterium group</taxon>
        <taxon>Chryseobacterium</taxon>
    </lineage>
</organism>
<comment type="caution">
    <text evidence="1">The sequence shown here is derived from an EMBL/GenBank/DDBJ whole genome shotgun (WGS) entry which is preliminary data.</text>
</comment>
<accession>A0A7Y0FI30</accession>
<sequence>MSKFLLFCKKTRVFLKYKFYLYQLRLLKFLGKFIPYLKKMGYTKDQILDRFNNAIIPRINNYSENNFNTDYSDFKRFDYIEKSCDVIYRVKYKKTIEFNILLIIEHEELSFGLINKNKNYEIYELYHYLNNMNDTDKSFLIALMNHIKE</sequence>
<dbReference type="EMBL" id="JABBGF010000001">
    <property type="protein sequence ID" value="NML56755.1"/>
    <property type="molecule type" value="Genomic_DNA"/>
</dbReference>
<protein>
    <submittedName>
        <fullName evidence="1">Uncharacterized protein</fullName>
    </submittedName>
</protein>
<dbReference type="RefSeq" id="WP_169230129.1">
    <property type="nucleotide sequence ID" value="NZ_JABBGF010000001.1"/>
</dbReference>
<dbReference type="AlphaFoldDB" id="A0A7Y0FI30"/>
<evidence type="ECO:0000313" key="2">
    <source>
        <dbReference type="Proteomes" id="UP000552615"/>
    </source>
</evidence>
<reference evidence="1 2" key="1">
    <citation type="submission" date="2020-04" db="EMBL/GenBank/DDBJ databases">
        <title>Chryseobacterium sp. RJ-7-14 sp. nov., isolated from Jeju soil.</title>
        <authorList>
            <person name="Dahal R.H."/>
            <person name="Chaudhary D.K."/>
        </authorList>
    </citation>
    <scope>NUCLEOTIDE SEQUENCE [LARGE SCALE GENOMIC DNA]</scope>
    <source>
        <strain evidence="1 2">RJ-7-14</strain>
    </source>
</reference>